<dbReference type="InterPro" id="IPR003141">
    <property type="entry name" value="Pol/His_phosphatase_N"/>
</dbReference>
<sequence length="266" mass="28506">MIVADLHAHTTVSDGTFTLDSLVATAREAGLDAVAVTDHDRIHPDLDAPVVERGGVTVVRGIELRVDTGPDGERVDLLGYGVGDDPDLRAECDRLQADRRERGRRIIERVEERLGVDLGVEPRAGLGRPHIARAIDESDADYDYEGAFGDLIGNDGPCYVPRAVTPVERGVDLLQGACAVVGLAHPFRYDDPATALDLCVEYDLGAVERFYPYGDGVDDDSVAVESLASEHDLLLTGGTDAHGEELAVAGLDAQRWAAVRECLPDA</sequence>
<dbReference type="Pfam" id="PF02811">
    <property type="entry name" value="PHP"/>
    <property type="match status" value="1"/>
</dbReference>
<dbReference type="PANTHER" id="PTHR42924:SF18">
    <property type="entry name" value="POLYMERASE_HISTIDINOL PHOSPHATASE N-TERMINAL DOMAIN-CONTAINING PROTEIN"/>
    <property type="match status" value="1"/>
</dbReference>
<comment type="caution">
    <text evidence="2">The sequence shown here is derived from an EMBL/GenBank/DDBJ whole genome shotgun (WGS) entry which is preliminary data.</text>
</comment>
<proteinExistence type="predicted"/>
<protein>
    <submittedName>
        <fullName evidence="2">PHP domain-containing protein</fullName>
    </submittedName>
</protein>
<organism evidence="2 3">
    <name type="scientific">Halobaculum halobium</name>
    <dbReference type="NCBI Taxonomy" id="3032281"/>
    <lineage>
        <taxon>Archaea</taxon>
        <taxon>Methanobacteriati</taxon>
        <taxon>Methanobacteriota</taxon>
        <taxon>Stenosarchaea group</taxon>
        <taxon>Halobacteria</taxon>
        <taxon>Halobacteriales</taxon>
        <taxon>Haloferacaceae</taxon>
        <taxon>Halobaculum</taxon>
    </lineage>
</organism>
<dbReference type="EMBL" id="JBHSWX010000012">
    <property type="protein sequence ID" value="MFC6786617.1"/>
    <property type="molecule type" value="Genomic_DNA"/>
</dbReference>
<evidence type="ECO:0000313" key="2">
    <source>
        <dbReference type="EMBL" id="MFC6786617.1"/>
    </source>
</evidence>
<reference evidence="2 3" key="1">
    <citation type="journal article" date="2019" name="Int. J. Syst. Evol. Microbiol.">
        <title>The Global Catalogue of Microorganisms (GCM) 10K type strain sequencing project: providing services to taxonomists for standard genome sequencing and annotation.</title>
        <authorList>
            <consortium name="The Broad Institute Genomics Platform"/>
            <consortium name="The Broad Institute Genome Sequencing Center for Infectious Disease"/>
            <person name="Wu L."/>
            <person name="Ma J."/>
        </authorList>
    </citation>
    <scope>NUCLEOTIDE SEQUENCE [LARGE SCALE GENOMIC DNA]</scope>
    <source>
        <strain evidence="2 3">SYNS20</strain>
    </source>
</reference>
<dbReference type="GeneID" id="81209703"/>
<dbReference type="RefSeq" id="WP_284060835.1">
    <property type="nucleotide sequence ID" value="NZ_CP126158.1"/>
</dbReference>
<dbReference type="SMART" id="SM00481">
    <property type="entry name" value="POLIIIAc"/>
    <property type="match status" value="1"/>
</dbReference>
<accession>A0ABD5TAZ3</accession>
<dbReference type="PANTHER" id="PTHR42924">
    <property type="entry name" value="EXONUCLEASE"/>
    <property type="match status" value="1"/>
</dbReference>
<dbReference type="Proteomes" id="UP001596443">
    <property type="component" value="Unassembled WGS sequence"/>
</dbReference>
<keyword evidence="3" id="KW-1185">Reference proteome</keyword>
<dbReference type="Gene3D" id="1.10.150.650">
    <property type="match status" value="1"/>
</dbReference>
<dbReference type="InterPro" id="IPR052018">
    <property type="entry name" value="PHP_domain"/>
</dbReference>
<evidence type="ECO:0000313" key="3">
    <source>
        <dbReference type="Proteomes" id="UP001596443"/>
    </source>
</evidence>
<name>A0ABD5TAZ3_9EURY</name>
<gene>
    <name evidence="2" type="ORF">ACFQFD_11630</name>
</gene>
<dbReference type="AlphaFoldDB" id="A0ABD5TAZ3"/>
<dbReference type="InterPro" id="IPR016195">
    <property type="entry name" value="Pol/histidinol_Pase-like"/>
</dbReference>
<evidence type="ECO:0000259" key="1">
    <source>
        <dbReference type="SMART" id="SM00481"/>
    </source>
</evidence>
<feature type="domain" description="Polymerase/histidinol phosphatase N-terminal" evidence="1">
    <location>
        <begin position="4"/>
        <end position="68"/>
    </location>
</feature>
<dbReference type="InterPro" id="IPR004013">
    <property type="entry name" value="PHP_dom"/>
</dbReference>
<dbReference type="SUPFAM" id="SSF89550">
    <property type="entry name" value="PHP domain-like"/>
    <property type="match status" value="1"/>
</dbReference>
<dbReference type="Gene3D" id="3.20.20.140">
    <property type="entry name" value="Metal-dependent hydrolases"/>
    <property type="match status" value="1"/>
</dbReference>